<keyword evidence="4 15" id="KW-0963">Cytoplasm</keyword>
<dbReference type="InterPro" id="IPR002547">
    <property type="entry name" value="tRNA-bd_dom"/>
</dbReference>
<evidence type="ECO:0000256" key="9">
    <source>
        <dbReference type="ARBA" id="ARBA00022840"/>
    </source>
</evidence>
<dbReference type="InterPro" id="IPR045060">
    <property type="entry name" value="Phe-tRNA-ligase_IIc_bsu"/>
</dbReference>
<keyword evidence="9 15" id="KW-0067">ATP-binding</keyword>
<dbReference type="SUPFAM" id="SSF55681">
    <property type="entry name" value="Class II aaRS and biotin synthetases"/>
    <property type="match status" value="1"/>
</dbReference>
<dbReference type="PANTHER" id="PTHR10947">
    <property type="entry name" value="PHENYLALANYL-TRNA SYNTHETASE BETA CHAIN AND LEUCINE-RICH REPEAT-CONTAINING PROTEIN 47"/>
    <property type="match status" value="1"/>
</dbReference>
<comment type="subcellular location">
    <subcellularLocation>
        <location evidence="1 15">Cytoplasm</location>
    </subcellularLocation>
</comment>
<keyword evidence="21" id="KW-1185">Reference proteome</keyword>
<dbReference type="SUPFAM" id="SSF50249">
    <property type="entry name" value="Nucleic acid-binding proteins"/>
    <property type="match status" value="1"/>
</dbReference>
<evidence type="ECO:0000256" key="11">
    <source>
        <dbReference type="ARBA" id="ARBA00022884"/>
    </source>
</evidence>
<comment type="caution">
    <text evidence="20">The sequence shown here is derived from an EMBL/GenBank/DDBJ whole genome shotgun (WGS) entry which is preliminary data.</text>
</comment>
<evidence type="ECO:0000256" key="5">
    <source>
        <dbReference type="ARBA" id="ARBA00022555"/>
    </source>
</evidence>
<dbReference type="EMBL" id="JARXVE010000002">
    <property type="protein sequence ID" value="MDH6195251.1"/>
    <property type="molecule type" value="Genomic_DNA"/>
</dbReference>
<dbReference type="InterPro" id="IPR045864">
    <property type="entry name" value="aa-tRNA-synth_II/BPL/LPL"/>
</dbReference>
<evidence type="ECO:0000256" key="8">
    <source>
        <dbReference type="ARBA" id="ARBA00022741"/>
    </source>
</evidence>
<keyword evidence="12 15" id="KW-0648">Protein biosynthesis</keyword>
<feature type="binding site" evidence="15">
    <location>
        <position position="462"/>
    </location>
    <ligand>
        <name>Mg(2+)</name>
        <dbReference type="ChEBI" id="CHEBI:18420"/>
        <note>shared with alpha subunit</note>
    </ligand>
</feature>
<evidence type="ECO:0000256" key="7">
    <source>
        <dbReference type="ARBA" id="ARBA00022723"/>
    </source>
</evidence>
<dbReference type="Gene3D" id="3.50.40.10">
    <property type="entry name" value="Phenylalanyl-trna Synthetase, Chain B, domain 3"/>
    <property type="match status" value="1"/>
</dbReference>
<dbReference type="SMART" id="SM00896">
    <property type="entry name" value="FDX-ACB"/>
    <property type="match status" value="1"/>
</dbReference>
<reference evidence="20 21" key="1">
    <citation type="submission" date="2023-04" db="EMBL/GenBank/DDBJ databases">
        <title>Forest soil microbial communities from Buena Vista Peninsula, Colon Province, Panama.</title>
        <authorList>
            <person name="Bouskill N."/>
        </authorList>
    </citation>
    <scope>NUCLEOTIDE SEQUENCE [LARGE SCALE GENOMIC DNA]</scope>
    <source>
        <strain evidence="20 21">AC80</strain>
    </source>
</reference>
<protein>
    <recommendedName>
        <fullName evidence="15">Phenylalanine--tRNA ligase beta subunit</fullName>
        <ecNumber evidence="15">6.1.1.20</ecNumber>
    </recommendedName>
    <alternativeName>
        <fullName evidence="15">Phenylalanyl-tRNA synthetase beta subunit</fullName>
        <shortName evidence="15">PheRS</shortName>
    </alternativeName>
</protein>
<dbReference type="GO" id="GO:0004826">
    <property type="term" value="F:phenylalanine-tRNA ligase activity"/>
    <property type="evidence" value="ECO:0007669"/>
    <property type="project" value="UniProtKB-EC"/>
</dbReference>
<dbReference type="EC" id="6.1.1.20" evidence="15"/>
<accession>A0ABT6KX04</accession>
<dbReference type="PROSITE" id="PS50886">
    <property type="entry name" value="TRBD"/>
    <property type="match status" value="1"/>
</dbReference>
<dbReference type="SMART" id="SM00873">
    <property type="entry name" value="B3_4"/>
    <property type="match status" value="1"/>
</dbReference>
<feature type="domain" description="B5" evidence="19">
    <location>
        <begin position="410"/>
        <end position="484"/>
    </location>
</feature>
<comment type="subunit">
    <text evidence="3 15">Tetramer of two alpha and two beta subunits.</text>
</comment>
<dbReference type="SUPFAM" id="SSF46955">
    <property type="entry name" value="Putative DNA-binding domain"/>
    <property type="match status" value="1"/>
</dbReference>
<dbReference type="InterPro" id="IPR005147">
    <property type="entry name" value="tRNA_synthase_B5-dom"/>
</dbReference>
<dbReference type="InterPro" id="IPR005121">
    <property type="entry name" value="Fdx_antiC-bd"/>
</dbReference>
<dbReference type="HAMAP" id="MF_00283">
    <property type="entry name" value="Phe_tRNA_synth_beta1"/>
    <property type="match status" value="1"/>
</dbReference>
<evidence type="ECO:0000256" key="12">
    <source>
        <dbReference type="ARBA" id="ARBA00022917"/>
    </source>
</evidence>
<dbReference type="SMART" id="SM00874">
    <property type="entry name" value="B5"/>
    <property type="match status" value="1"/>
</dbReference>
<evidence type="ECO:0000256" key="15">
    <source>
        <dbReference type="HAMAP-Rule" id="MF_00283"/>
    </source>
</evidence>
<comment type="similarity">
    <text evidence="2 15">Belongs to the phenylalanyl-tRNA synthetase beta subunit family. Type 1 subfamily.</text>
</comment>
<feature type="binding site" evidence="15">
    <location>
        <position position="468"/>
    </location>
    <ligand>
        <name>Mg(2+)</name>
        <dbReference type="ChEBI" id="CHEBI:18420"/>
        <note>shared with alpha subunit</note>
    </ligand>
</feature>
<dbReference type="InterPro" id="IPR033714">
    <property type="entry name" value="tRNA_bind_bactPheRS"/>
</dbReference>
<dbReference type="Pfam" id="PF03484">
    <property type="entry name" value="B5"/>
    <property type="match status" value="1"/>
</dbReference>
<evidence type="ECO:0000313" key="21">
    <source>
        <dbReference type="Proteomes" id="UP001160130"/>
    </source>
</evidence>
<dbReference type="InterPro" id="IPR005146">
    <property type="entry name" value="B3/B4_tRNA-bd"/>
</dbReference>
<evidence type="ECO:0000256" key="10">
    <source>
        <dbReference type="ARBA" id="ARBA00022842"/>
    </source>
</evidence>
<dbReference type="PANTHER" id="PTHR10947:SF0">
    <property type="entry name" value="PHENYLALANINE--TRNA LIGASE BETA SUBUNIT"/>
    <property type="match status" value="1"/>
</dbReference>
<feature type="binding site" evidence="15">
    <location>
        <position position="471"/>
    </location>
    <ligand>
        <name>Mg(2+)</name>
        <dbReference type="ChEBI" id="CHEBI:18420"/>
        <note>shared with alpha subunit</note>
    </ligand>
</feature>
<keyword evidence="5 16" id="KW-0820">tRNA-binding</keyword>
<feature type="domain" description="FDX-ACB" evidence="18">
    <location>
        <begin position="732"/>
        <end position="825"/>
    </location>
</feature>
<dbReference type="NCBIfam" id="TIGR00472">
    <property type="entry name" value="pheT_bact"/>
    <property type="match status" value="1"/>
</dbReference>
<dbReference type="SUPFAM" id="SSF54991">
    <property type="entry name" value="Anticodon-binding domain of PheRS"/>
    <property type="match status" value="1"/>
</dbReference>
<evidence type="ECO:0000256" key="6">
    <source>
        <dbReference type="ARBA" id="ARBA00022598"/>
    </source>
</evidence>
<keyword evidence="6 15" id="KW-0436">Ligase</keyword>
<evidence type="ECO:0000259" key="19">
    <source>
        <dbReference type="PROSITE" id="PS51483"/>
    </source>
</evidence>
<dbReference type="PROSITE" id="PS51483">
    <property type="entry name" value="B5"/>
    <property type="match status" value="1"/>
</dbReference>
<dbReference type="RefSeq" id="WP_280831854.1">
    <property type="nucleotide sequence ID" value="NZ_JARXVE010000002.1"/>
</dbReference>
<keyword evidence="13 15" id="KW-0030">Aminoacyl-tRNA synthetase</keyword>
<dbReference type="Gene3D" id="2.40.50.140">
    <property type="entry name" value="Nucleic acid-binding proteins"/>
    <property type="match status" value="1"/>
</dbReference>
<feature type="binding site" evidence="15">
    <location>
        <position position="472"/>
    </location>
    <ligand>
        <name>Mg(2+)</name>
        <dbReference type="ChEBI" id="CHEBI:18420"/>
        <note>shared with alpha subunit</note>
    </ligand>
</feature>
<dbReference type="Proteomes" id="UP001160130">
    <property type="component" value="Unassembled WGS sequence"/>
</dbReference>
<dbReference type="InterPro" id="IPR004532">
    <property type="entry name" value="Phe-tRNA-ligase_IIc_bsu_bact"/>
</dbReference>
<dbReference type="InterPro" id="IPR041616">
    <property type="entry name" value="PheRS_beta_core"/>
</dbReference>
<evidence type="ECO:0000313" key="20">
    <source>
        <dbReference type="EMBL" id="MDH6195251.1"/>
    </source>
</evidence>
<evidence type="ECO:0000259" key="17">
    <source>
        <dbReference type="PROSITE" id="PS50886"/>
    </source>
</evidence>
<comment type="catalytic activity">
    <reaction evidence="14 15">
        <text>tRNA(Phe) + L-phenylalanine + ATP = L-phenylalanyl-tRNA(Phe) + AMP + diphosphate + H(+)</text>
        <dbReference type="Rhea" id="RHEA:19413"/>
        <dbReference type="Rhea" id="RHEA-COMP:9668"/>
        <dbReference type="Rhea" id="RHEA-COMP:9699"/>
        <dbReference type="ChEBI" id="CHEBI:15378"/>
        <dbReference type="ChEBI" id="CHEBI:30616"/>
        <dbReference type="ChEBI" id="CHEBI:33019"/>
        <dbReference type="ChEBI" id="CHEBI:58095"/>
        <dbReference type="ChEBI" id="CHEBI:78442"/>
        <dbReference type="ChEBI" id="CHEBI:78531"/>
        <dbReference type="ChEBI" id="CHEBI:456215"/>
        <dbReference type="EC" id="6.1.1.20"/>
    </reaction>
</comment>
<keyword evidence="7 15" id="KW-0479">Metal-binding</keyword>
<gene>
    <name evidence="15" type="primary">pheT</name>
    <name evidence="20" type="ORF">M2272_001880</name>
</gene>
<dbReference type="Gene3D" id="3.30.70.380">
    <property type="entry name" value="Ferrodoxin-fold anticodon-binding domain"/>
    <property type="match status" value="1"/>
</dbReference>
<evidence type="ECO:0000256" key="1">
    <source>
        <dbReference type="ARBA" id="ARBA00004496"/>
    </source>
</evidence>
<evidence type="ECO:0000256" key="16">
    <source>
        <dbReference type="PROSITE-ProRule" id="PRU00209"/>
    </source>
</evidence>
<evidence type="ECO:0000256" key="13">
    <source>
        <dbReference type="ARBA" id="ARBA00023146"/>
    </source>
</evidence>
<dbReference type="CDD" id="cd00769">
    <property type="entry name" value="PheRS_beta_core"/>
    <property type="match status" value="1"/>
</dbReference>
<dbReference type="Pfam" id="PF01588">
    <property type="entry name" value="tRNA_bind"/>
    <property type="match status" value="1"/>
</dbReference>
<dbReference type="InterPro" id="IPR020825">
    <property type="entry name" value="Phe-tRNA_synthase-like_B3/B4"/>
</dbReference>
<dbReference type="Gene3D" id="3.30.930.10">
    <property type="entry name" value="Bira Bifunctional Protein, Domain 2"/>
    <property type="match status" value="1"/>
</dbReference>
<dbReference type="InterPro" id="IPR009061">
    <property type="entry name" value="DNA-bd_dom_put_sf"/>
</dbReference>
<dbReference type="InterPro" id="IPR012340">
    <property type="entry name" value="NA-bd_OB-fold"/>
</dbReference>
<dbReference type="PROSITE" id="PS51447">
    <property type="entry name" value="FDX_ACB"/>
    <property type="match status" value="1"/>
</dbReference>
<organism evidence="20 21">
    <name type="scientific">Mycolicibacterium frederiksbergense</name>
    <dbReference type="NCBI Taxonomy" id="117567"/>
    <lineage>
        <taxon>Bacteria</taxon>
        <taxon>Bacillati</taxon>
        <taxon>Actinomycetota</taxon>
        <taxon>Actinomycetes</taxon>
        <taxon>Mycobacteriales</taxon>
        <taxon>Mycobacteriaceae</taxon>
        <taxon>Mycolicibacterium</taxon>
    </lineage>
</organism>
<keyword evidence="10 15" id="KW-0460">Magnesium</keyword>
<sequence>MRIPYSWLREAVRAGAPDWDLSAEELEQTFIRIGHEVEEVIPTGPVSGPLTVARVVEIEELTEFKKPIRACKVDVGEPEPRDIVCGATNFAVGDLVVAALPGTVLPGGFAIASRKTYGRVSDGMICSASEMNLGIDHSGILVLPAGTAEPGTPAAGVLGLDDVVFHLAVTPDRGYCLSVRGLAREIACAHDLDFVDPADVAPLPAEGEAWPLTVEPRTGVQRFGLRPVTGIDPTAVSPWWMQRRLLLSGIRAISPAVDVTNYVMLELGHPMHAHDSSLITGGFAVRFARDGEKVVTLDDVERTLNSADVLIVDDVATAAIGGVMGAGTTEVRDSTTDVLLEAAVWDPAAVSRTQRRLHLASEAGRRYERFVDPAISVAALDRCAGLLAEIAGGTVAPTLTDWRADGRTDWSQPAIEIAADRPDRTAGVEYPAGTTARRLTQIGAAVSGSDTLTVTPPSWRPDLRQRADLVEEVLRLQGLEAIPSVLPTAPAGRGLSPVQKRRRAIGKSLALAGFVEVLPTPFLPAGVFDTWGLAAEDARRRVTTVLNPLEADRPHLATTLLPGLMEALLRNVSRGAADVALFAIAQVVQPTAQTRAVERIPNDRRPTDAEIAGLDASLPNQPQHVAAVLAGLREPAGPWGPGRPVEAADAFEAVRVIGRAAGVEFTLRAAQELPWHPGRCAEVLVGDTTVGHAGQLHPAVVERMGLPKGACAVELDLDAVPIVEALPAPAVSPFPAVFQDISVVVAANTEAAAVVAAVRDGAGELLEDVRLFDVYTGPQIGEGCKSLTLALRFRATDRTLTEDEASTARDAAVAMAAERVGAVLRG</sequence>
<dbReference type="Pfam" id="PF03147">
    <property type="entry name" value="FDX-ACB"/>
    <property type="match status" value="1"/>
</dbReference>
<proteinExistence type="inferred from homology"/>
<dbReference type="Pfam" id="PF03483">
    <property type="entry name" value="B3_4"/>
    <property type="match status" value="1"/>
</dbReference>
<evidence type="ECO:0000256" key="14">
    <source>
        <dbReference type="ARBA" id="ARBA00049255"/>
    </source>
</evidence>
<dbReference type="InterPro" id="IPR036690">
    <property type="entry name" value="Fdx_antiC-bd_sf"/>
</dbReference>
<evidence type="ECO:0000259" key="18">
    <source>
        <dbReference type="PROSITE" id="PS51447"/>
    </source>
</evidence>
<comment type="cofactor">
    <cofactor evidence="15">
        <name>Mg(2+)</name>
        <dbReference type="ChEBI" id="CHEBI:18420"/>
    </cofactor>
    <text evidence="15">Binds 2 magnesium ions per tetramer.</text>
</comment>
<feature type="domain" description="TRNA-binding" evidence="17">
    <location>
        <begin position="44"/>
        <end position="155"/>
    </location>
</feature>
<evidence type="ECO:0000256" key="2">
    <source>
        <dbReference type="ARBA" id="ARBA00008653"/>
    </source>
</evidence>
<dbReference type="Pfam" id="PF17759">
    <property type="entry name" value="tRNA_synthFbeta"/>
    <property type="match status" value="1"/>
</dbReference>
<evidence type="ECO:0000256" key="3">
    <source>
        <dbReference type="ARBA" id="ARBA00011209"/>
    </source>
</evidence>
<dbReference type="Gene3D" id="3.30.56.10">
    <property type="match status" value="2"/>
</dbReference>
<name>A0ABT6KX04_9MYCO</name>
<dbReference type="SUPFAM" id="SSF56037">
    <property type="entry name" value="PheT/TilS domain"/>
    <property type="match status" value="1"/>
</dbReference>
<evidence type="ECO:0000256" key="4">
    <source>
        <dbReference type="ARBA" id="ARBA00022490"/>
    </source>
</evidence>
<keyword evidence="8 15" id="KW-0547">Nucleotide-binding</keyword>
<dbReference type="CDD" id="cd02796">
    <property type="entry name" value="tRNA_bind_bactPheRS"/>
    <property type="match status" value="1"/>
</dbReference>
<keyword evidence="11 16" id="KW-0694">RNA-binding</keyword>